<dbReference type="InterPro" id="IPR041084">
    <property type="entry name" value="Ncstrn_small"/>
</dbReference>
<evidence type="ECO:0000313" key="13">
    <source>
        <dbReference type="Proteomes" id="UP001642540"/>
    </source>
</evidence>
<keyword evidence="8 10" id="KW-0472">Membrane</keyword>
<dbReference type="EMBL" id="CAXLJM020000173">
    <property type="protein sequence ID" value="CAL8148655.1"/>
    <property type="molecule type" value="Genomic_DNA"/>
</dbReference>
<keyword evidence="4 10" id="KW-0812">Transmembrane</keyword>
<keyword evidence="9" id="KW-0325">Glycoprotein</keyword>
<evidence type="ECO:0000256" key="9">
    <source>
        <dbReference type="ARBA" id="ARBA00023180"/>
    </source>
</evidence>
<comment type="similarity">
    <text evidence="2">Belongs to the nicastrin family.</text>
</comment>
<feature type="domain" description="Nicastrin small lobe" evidence="11">
    <location>
        <begin position="42"/>
        <end position="213"/>
    </location>
</feature>
<evidence type="ECO:0000256" key="7">
    <source>
        <dbReference type="ARBA" id="ARBA00022989"/>
    </source>
</evidence>
<dbReference type="PANTHER" id="PTHR21092">
    <property type="entry name" value="NICASTRIN"/>
    <property type="match status" value="1"/>
</dbReference>
<dbReference type="Proteomes" id="UP001642540">
    <property type="component" value="Unassembled WGS sequence"/>
</dbReference>
<keyword evidence="5" id="KW-0732">Signal</keyword>
<proteinExistence type="inferred from homology"/>
<organism evidence="12 13">
    <name type="scientific">Orchesella dallaii</name>
    <dbReference type="NCBI Taxonomy" id="48710"/>
    <lineage>
        <taxon>Eukaryota</taxon>
        <taxon>Metazoa</taxon>
        <taxon>Ecdysozoa</taxon>
        <taxon>Arthropoda</taxon>
        <taxon>Hexapoda</taxon>
        <taxon>Collembola</taxon>
        <taxon>Entomobryomorpha</taxon>
        <taxon>Entomobryoidea</taxon>
        <taxon>Orchesellidae</taxon>
        <taxon>Orchesellinae</taxon>
        <taxon>Orchesella</taxon>
    </lineage>
</organism>
<comment type="subcellular location">
    <subcellularLocation>
        <location evidence="1">Membrane</location>
        <topology evidence="1">Single-pass type I membrane protein</topology>
    </subcellularLocation>
</comment>
<comment type="caution">
    <text evidence="12">The sequence shown here is derived from an EMBL/GenBank/DDBJ whole genome shotgun (WGS) entry which is preliminary data.</text>
</comment>
<evidence type="ECO:0000256" key="3">
    <source>
        <dbReference type="ARBA" id="ARBA00015303"/>
    </source>
</evidence>
<evidence type="ECO:0000256" key="10">
    <source>
        <dbReference type="SAM" id="Phobius"/>
    </source>
</evidence>
<sequence length="684" mass="76124">MGWKKVQYYQNVIAVLFSICLHLSWADRTFTKVYEPVSSTAACFKRLNGTHEIGCTSSSRGDVGVLHLVEDEASLQWVLKEGPHSPYIVLLYPEYFTREHILQFQDSGRVNGVLMLKEKGNNSTSLTSFSTESSCPNQGFGIYNTSSSKQCQKWNAPGNHLLLENLDFPIFFIYNDTESQKLLNCFETFNRPINGSAREWPLCASQLRSFMLAAINTPTCLRRSSVFSMNPGASRVCDPLGDQNIVASLFPKNASETYENNSVIVIAARMDGASLFDDINPSADSSISGLVSLLSIMKHLGNVREELRNGQTQSALKNVYFMLFNGEAFGYIGSSRIVYDMTQANFPFNLTSIRYFIELNQVSASSNSNKNATYFIHQSELSQSKELTDLLQKTGLDSNVNMSVVTSKNEMGLPPSSLQTFLREKADLTGVVITNHEEEYRNKFYNGIFDDKEKIGFVYGDKSVFSVQQNIAGLSAAVANSVIELLLASATGSSAPPPQVSPDLGTVDELLHCYLESANCSIFRELHGQNQMTKAYATYVGITRAPNSMSQVTSLVVSSYLGSIVENITKEDECWKLQKDKGYYWMNGSCYDTILINTTEAKSPAFLVDNYDWASGKYSTWTESVWQTLSVRIFIKPSLLHEILTLVSGVVMLVVSFVVVAKVNEKAELIFPTRYEGYLPVPPD</sequence>
<dbReference type="Pfam" id="PF18266">
    <property type="entry name" value="Ncstrn_small"/>
    <property type="match status" value="1"/>
</dbReference>
<protein>
    <recommendedName>
        <fullName evidence="3">Nicastrin</fullName>
    </recommendedName>
</protein>
<evidence type="ECO:0000256" key="5">
    <source>
        <dbReference type="ARBA" id="ARBA00022729"/>
    </source>
</evidence>
<evidence type="ECO:0000256" key="6">
    <source>
        <dbReference type="ARBA" id="ARBA00022976"/>
    </source>
</evidence>
<keyword evidence="6" id="KW-0914">Notch signaling pathway</keyword>
<dbReference type="Gene3D" id="3.40.630.10">
    <property type="entry name" value="Zn peptidases"/>
    <property type="match status" value="1"/>
</dbReference>
<evidence type="ECO:0000259" key="11">
    <source>
        <dbReference type="Pfam" id="PF18266"/>
    </source>
</evidence>
<keyword evidence="13" id="KW-1185">Reference proteome</keyword>
<name>A0ABP1SAA6_9HEXA</name>
<feature type="transmembrane region" description="Helical" evidence="10">
    <location>
        <begin position="639"/>
        <end position="661"/>
    </location>
</feature>
<accession>A0ABP1SAA6</accession>
<dbReference type="InterPro" id="IPR008710">
    <property type="entry name" value="Nicastrin"/>
</dbReference>
<evidence type="ECO:0000256" key="4">
    <source>
        <dbReference type="ARBA" id="ARBA00022692"/>
    </source>
</evidence>
<evidence type="ECO:0000256" key="2">
    <source>
        <dbReference type="ARBA" id="ARBA00007717"/>
    </source>
</evidence>
<dbReference type="PANTHER" id="PTHR21092:SF0">
    <property type="entry name" value="NICASTRIN"/>
    <property type="match status" value="1"/>
</dbReference>
<gene>
    <name evidence="12" type="ORF">ODALV1_LOCUS31488</name>
</gene>
<evidence type="ECO:0000313" key="12">
    <source>
        <dbReference type="EMBL" id="CAL8148655.1"/>
    </source>
</evidence>
<keyword evidence="7 10" id="KW-1133">Transmembrane helix</keyword>
<dbReference type="SUPFAM" id="SSF53187">
    <property type="entry name" value="Zn-dependent exopeptidases"/>
    <property type="match status" value="1"/>
</dbReference>
<evidence type="ECO:0000256" key="8">
    <source>
        <dbReference type="ARBA" id="ARBA00023136"/>
    </source>
</evidence>
<evidence type="ECO:0000256" key="1">
    <source>
        <dbReference type="ARBA" id="ARBA00004479"/>
    </source>
</evidence>
<reference evidence="12 13" key="1">
    <citation type="submission" date="2024-08" db="EMBL/GenBank/DDBJ databases">
        <authorList>
            <person name="Cucini C."/>
            <person name="Frati F."/>
        </authorList>
    </citation>
    <scope>NUCLEOTIDE SEQUENCE [LARGE SCALE GENOMIC DNA]</scope>
</reference>
<dbReference type="Pfam" id="PF05450">
    <property type="entry name" value="Nicastrin"/>
    <property type="match status" value="1"/>
</dbReference>